<comment type="similarity">
    <text evidence="2">Belongs to the transketolase family.</text>
</comment>
<gene>
    <name evidence="6" type="ORF">A2717_01545</name>
</gene>
<dbReference type="InterPro" id="IPR005475">
    <property type="entry name" value="Transketolase-like_Pyr-bd"/>
</dbReference>
<protein>
    <submittedName>
        <fullName evidence="6">Transketolase</fullName>
    </submittedName>
</protein>
<dbReference type="CDD" id="cd07033">
    <property type="entry name" value="TPP_PYR_DXS_TK_like"/>
    <property type="match status" value="1"/>
</dbReference>
<dbReference type="GO" id="GO:0016740">
    <property type="term" value="F:transferase activity"/>
    <property type="evidence" value="ECO:0007669"/>
    <property type="project" value="UniProtKB-KW"/>
</dbReference>
<keyword evidence="3" id="KW-0808">Transferase</keyword>
<dbReference type="Pfam" id="PF02780">
    <property type="entry name" value="Transketolase_C"/>
    <property type="match status" value="1"/>
</dbReference>
<sequence>MTVKLIDNLFAPDIKQVPIRNGYGEGLLILGKENPKVIGLCCDLTESTRMLEFSKQYPDRFIEVGVAEQNLAGLGAGFAHEGYIPFITSYATFSPGRNWDQIRVSICYSGNNVKIVGSHAGISVGPDGATHQGMEDIAITRVLPRMTVLVPADAIEARKATLAAAKHNGPVYIRLAREKTPQFTTEETPFEIGKAFVYREGKDVTIAAAGAQVYYALQAADQLTKEGIECEVINVASVKPLDEQTLVESVKKTKCIVTAEEHQITGGVGSAVAEALSRNLPVPQEFVGMPDKFGESGEPNELIAKWGMDAKAIVAAVKRVVKRK</sequence>
<dbReference type="EMBL" id="MFEH01000001">
    <property type="protein sequence ID" value="OGE74213.1"/>
    <property type="molecule type" value="Genomic_DNA"/>
</dbReference>
<dbReference type="PROSITE" id="PS00802">
    <property type="entry name" value="TRANSKETOLASE_2"/>
    <property type="match status" value="1"/>
</dbReference>
<dbReference type="InterPro" id="IPR020826">
    <property type="entry name" value="Transketolase_BS"/>
</dbReference>
<keyword evidence="4" id="KW-0786">Thiamine pyrophosphate</keyword>
<name>A0A1F5N9G2_9BACT</name>
<dbReference type="SMART" id="SM00861">
    <property type="entry name" value="Transket_pyr"/>
    <property type="match status" value="1"/>
</dbReference>
<accession>A0A1F5N9G2</accession>
<reference evidence="6 7" key="1">
    <citation type="journal article" date="2016" name="Nat. Commun.">
        <title>Thousands of microbial genomes shed light on interconnected biogeochemical processes in an aquifer system.</title>
        <authorList>
            <person name="Anantharaman K."/>
            <person name="Brown C.T."/>
            <person name="Hug L.A."/>
            <person name="Sharon I."/>
            <person name="Castelle C.J."/>
            <person name="Probst A.J."/>
            <person name="Thomas B.C."/>
            <person name="Singh A."/>
            <person name="Wilkins M.J."/>
            <person name="Karaoz U."/>
            <person name="Brodie E.L."/>
            <person name="Williams K.H."/>
            <person name="Hubbard S.S."/>
            <person name="Banfield J.F."/>
        </authorList>
    </citation>
    <scope>NUCLEOTIDE SEQUENCE [LARGE SCALE GENOMIC DNA]</scope>
</reference>
<dbReference type="PANTHER" id="PTHR43825">
    <property type="entry name" value="PYRUVATE DEHYDROGENASE E1 COMPONENT"/>
    <property type="match status" value="1"/>
</dbReference>
<dbReference type="InterPro" id="IPR029061">
    <property type="entry name" value="THDP-binding"/>
</dbReference>
<dbReference type="Gene3D" id="3.40.50.920">
    <property type="match status" value="1"/>
</dbReference>
<evidence type="ECO:0000259" key="5">
    <source>
        <dbReference type="SMART" id="SM00861"/>
    </source>
</evidence>
<organism evidence="6 7">
    <name type="scientific">Candidatus Doudnabacteria bacterium RIFCSPHIGHO2_01_FULL_41_86</name>
    <dbReference type="NCBI Taxonomy" id="1817821"/>
    <lineage>
        <taxon>Bacteria</taxon>
        <taxon>Candidatus Doudnaibacteriota</taxon>
    </lineage>
</organism>
<comment type="caution">
    <text evidence="6">The sequence shown here is derived from an EMBL/GenBank/DDBJ whole genome shotgun (WGS) entry which is preliminary data.</text>
</comment>
<dbReference type="Gene3D" id="3.40.50.970">
    <property type="match status" value="1"/>
</dbReference>
<dbReference type="InterPro" id="IPR033248">
    <property type="entry name" value="Transketolase_C"/>
</dbReference>
<evidence type="ECO:0000256" key="2">
    <source>
        <dbReference type="ARBA" id="ARBA00007131"/>
    </source>
</evidence>
<feature type="domain" description="Transketolase-like pyrimidine-binding" evidence="5">
    <location>
        <begin position="17"/>
        <end position="182"/>
    </location>
</feature>
<evidence type="ECO:0000313" key="6">
    <source>
        <dbReference type="EMBL" id="OGE74213.1"/>
    </source>
</evidence>
<evidence type="ECO:0000256" key="3">
    <source>
        <dbReference type="ARBA" id="ARBA00022679"/>
    </source>
</evidence>
<dbReference type="Pfam" id="PF02779">
    <property type="entry name" value="Transket_pyr"/>
    <property type="match status" value="1"/>
</dbReference>
<dbReference type="Proteomes" id="UP000177610">
    <property type="component" value="Unassembled WGS sequence"/>
</dbReference>
<dbReference type="FunFam" id="3.40.50.970:FF:000129">
    <property type="entry name" value="Transketolase"/>
    <property type="match status" value="1"/>
</dbReference>
<dbReference type="PANTHER" id="PTHR43825:SF1">
    <property type="entry name" value="TRANSKETOLASE-LIKE PYRIMIDINE-BINDING DOMAIN-CONTAINING PROTEIN"/>
    <property type="match status" value="1"/>
</dbReference>
<dbReference type="SUPFAM" id="SSF52518">
    <property type="entry name" value="Thiamin diphosphate-binding fold (THDP-binding)"/>
    <property type="match status" value="1"/>
</dbReference>
<evidence type="ECO:0000313" key="7">
    <source>
        <dbReference type="Proteomes" id="UP000177610"/>
    </source>
</evidence>
<dbReference type="STRING" id="1817821.A2717_01545"/>
<dbReference type="SUPFAM" id="SSF52922">
    <property type="entry name" value="TK C-terminal domain-like"/>
    <property type="match status" value="1"/>
</dbReference>
<comment type="cofactor">
    <cofactor evidence="1">
        <name>thiamine diphosphate</name>
        <dbReference type="ChEBI" id="CHEBI:58937"/>
    </cofactor>
</comment>
<dbReference type="InterPro" id="IPR009014">
    <property type="entry name" value="Transketo_C/PFOR_II"/>
</dbReference>
<dbReference type="AlphaFoldDB" id="A0A1F5N9G2"/>
<evidence type="ECO:0000256" key="1">
    <source>
        <dbReference type="ARBA" id="ARBA00001964"/>
    </source>
</evidence>
<evidence type="ECO:0000256" key="4">
    <source>
        <dbReference type="ARBA" id="ARBA00023052"/>
    </source>
</evidence>
<proteinExistence type="inferred from homology"/>
<dbReference type="InterPro" id="IPR051157">
    <property type="entry name" value="PDH/Transketolase"/>
</dbReference>